<dbReference type="SUPFAM" id="SSF54637">
    <property type="entry name" value="Thioesterase/thiol ester dehydrase-isomerase"/>
    <property type="match status" value="2"/>
</dbReference>
<dbReference type="InterPro" id="IPR029069">
    <property type="entry name" value="HotDog_dom_sf"/>
</dbReference>
<dbReference type="InterPro" id="IPR052342">
    <property type="entry name" value="MCH/BMMD"/>
</dbReference>
<organism evidence="1 2">
    <name type="scientific">Antiquaquibacter soli</name>
    <dbReference type="NCBI Taxonomy" id="3064523"/>
    <lineage>
        <taxon>Bacteria</taxon>
        <taxon>Bacillati</taxon>
        <taxon>Actinomycetota</taxon>
        <taxon>Actinomycetes</taxon>
        <taxon>Micrococcales</taxon>
        <taxon>Microbacteriaceae</taxon>
        <taxon>Antiquaquibacter</taxon>
    </lineage>
</organism>
<keyword evidence="2" id="KW-1185">Reference proteome</keyword>
<dbReference type="EMBL" id="JAUQUB010000001">
    <property type="protein sequence ID" value="MDO7881554.1"/>
    <property type="molecule type" value="Genomic_DNA"/>
</dbReference>
<accession>A0ABT9BKK8</accession>
<name>A0ABT9BKK8_9MICO</name>
<sequence length="321" mass="33884">MTAPPFAEDLVLGRPLAAAPDVTIDAGIAAVYASITGDGLRPALSATAARALTGRAEPLVNPALVLAVSIGQSTVATRRVIANLQYRGVVLAEPVHHGDTLRTVVTPLAADWTRSGRDRAKVLLGMHLTRGDDVIAEYERLALLPVAEPDRLEPTGIPDAEADRPLAGFADAVPLGWSSPLGTASIAAGDEWEDPLSDTVSSARELVRLTHNLAAAHRDDRAGLDGRRLVYGGHTIGLAQASLSRTIPDLLSVPGWRSCDHLAPVFEDDLLSVRTSIRDVLEVRGFRIVDATVGVTAHRPGQEPVAVLDWRPVLVLSGAPS</sequence>
<evidence type="ECO:0008006" key="3">
    <source>
        <dbReference type="Google" id="ProtNLM"/>
    </source>
</evidence>
<protein>
    <recommendedName>
        <fullName evidence="3">Acyl dehydratase</fullName>
    </recommendedName>
</protein>
<dbReference type="Gene3D" id="3.10.129.10">
    <property type="entry name" value="Hotdog Thioesterase"/>
    <property type="match status" value="2"/>
</dbReference>
<dbReference type="Proteomes" id="UP001241072">
    <property type="component" value="Unassembled WGS sequence"/>
</dbReference>
<evidence type="ECO:0000313" key="2">
    <source>
        <dbReference type="Proteomes" id="UP001241072"/>
    </source>
</evidence>
<proteinExistence type="predicted"/>
<dbReference type="RefSeq" id="WP_305001962.1">
    <property type="nucleotide sequence ID" value="NZ_JAUQUB010000001.1"/>
</dbReference>
<dbReference type="PANTHER" id="PTHR43664:SF1">
    <property type="entry name" value="BETA-METHYLMALYL-COA DEHYDRATASE"/>
    <property type="match status" value="1"/>
</dbReference>
<evidence type="ECO:0000313" key="1">
    <source>
        <dbReference type="EMBL" id="MDO7881554.1"/>
    </source>
</evidence>
<reference evidence="1 2" key="1">
    <citation type="submission" date="2023-07" db="EMBL/GenBank/DDBJ databases">
        <title>Protaetiibacter sp. nov WY-16 isolated from soil.</title>
        <authorList>
            <person name="Liu B."/>
            <person name="Wan Y."/>
        </authorList>
    </citation>
    <scope>NUCLEOTIDE SEQUENCE [LARGE SCALE GENOMIC DNA]</scope>
    <source>
        <strain evidence="1 2">WY-16</strain>
    </source>
</reference>
<gene>
    <name evidence="1" type="ORF">Q5716_04860</name>
</gene>
<comment type="caution">
    <text evidence="1">The sequence shown here is derived from an EMBL/GenBank/DDBJ whole genome shotgun (WGS) entry which is preliminary data.</text>
</comment>
<dbReference type="PANTHER" id="PTHR43664">
    <property type="entry name" value="MONOAMINE OXIDASE-RELATED"/>
    <property type="match status" value="1"/>
</dbReference>